<proteinExistence type="predicted"/>
<evidence type="ECO:0000256" key="5">
    <source>
        <dbReference type="ARBA" id="ARBA00022777"/>
    </source>
</evidence>
<keyword evidence="6" id="KW-0902">Two-component regulatory system</keyword>
<feature type="domain" description="Histidine kinase/HSP90-like ATPase" evidence="7">
    <location>
        <begin position="17"/>
        <end position="71"/>
    </location>
</feature>
<evidence type="ECO:0000256" key="4">
    <source>
        <dbReference type="ARBA" id="ARBA00022679"/>
    </source>
</evidence>
<evidence type="ECO:0000256" key="1">
    <source>
        <dbReference type="ARBA" id="ARBA00000085"/>
    </source>
</evidence>
<dbReference type="PRINTS" id="PR00344">
    <property type="entry name" value="BCTRLSENSOR"/>
</dbReference>
<dbReference type="InterPro" id="IPR004358">
    <property type="entry name" value="Sig_transdc_His_kin-like_C"/>
</dbReference>
<evidence type="ECO:0000313" key="8">
    <source>
        <dbReference type="EMBL" id="MFC0274902.1"/>
    </source>
</evidence>
<dbReference type="PANTHER" id="PTHR45453:SF1">
    <property type="entry name" value="PHOSPHATE REGULON SENSOR PROTEIN PHOR"/>
    <property type="match status" value="1"/>
</dbReference>
<dbReference type="Proteomes" id="UP001589854">
    <property type="component" value="Unassembled WGS sequence"/>
</dbReference>
<evidence type="ECO:0000256" key="3">
    <source>
        <dbReference type="ARBA" id="ARBA00022553"/>
    </source>
</evidence>
<protein>
    <recommendedName>
        <fullName evidence="2">histidine kinase</fullName>
        <ecNumber evidence="2">2.7.13.3</ecNumber>
    </recommendedName>
</protein>
<name>A0ABV6GPV3_9BACI</name>
<dbReference type="RefSeq" id="WP_378939605.1">
    <property type="nucleotide sequence ID" value="NZ_JBHLVO010000052.1"/>
</dbReference>
<keyword evidence="9" id="KW-1185">Reference proteome</keyword>
<dbReference type="InterPro" id="IPR036890">
    <property type="entry name" value="HATPase_C_sf"/>
</dbReference>
<dbReference type="EC" id="2.7.13.3" evidence="2"/>
<dbReference type="Gene3D" id="3.30.565.10">
    <property type="entry name" value="Histidine kinase-like ATPase, C-terminal domain"/>
    <property type="match status" value="1"/>
</dbReference>
<keyword evidence="8" id="KW-0547">Nucleotide-binding</keyword>
<gene>
    <name evidence="8" type="ORF">ACFFIX_26715</name>
</gene>
<dbReference type="PANTHER" id="PTHR45453">
    <property type="entry name" value="PHOSPHATE REGULON SENSOR PROTEIN PHOR"/>
    <property type="match status" value="1"/>
</dbReference>
<keyword evidence="3" id="KW-0597">Phosphoprotein</keyword>
<evidence type="ECO:0000256" key="2">
    <source>
        <dbReference type="ARBA" id="ARBA00012438"/>
    </source>
</evidence>
<dbReference type="EMBL" id="JBHLVO010000052">
    <property type="protein sequence ID" value="MFC0274902.1"/>
    <property type="molecule type" value="Genomic_DNA"/>
</dbReference>
<keyword evidence="5" id="KW-0418">Kinase</keyword>
<dbReference type="CDD" id="cd00075">
    <property type="entry name" value="HATPase"/>
    <property type="match status" value="1"/>
</dbReference>
<dbReference type="SUPFAM" id="SSF55874">
    <property type="entry name" value="ATPase domain of HSP90 chaperone/DNA topoisomerase II/histidine kinase"/>
    <property type="match status" value="1"/>
</dbReference>
<reference evidence="8 9" key="1">
    <citation type="submission" date="2024-09" db="EMBL/GenBank/DDBJ databases">
        <authorList>
            <person name="Sun Q."/>
            <person name="Mori K."/>
        </authorList>
    </citation>
    <scope>NUCLEOTIDE SEQUENCE [LARGE SCALE GENOMIC DNA]</scope>
    <source>
        <strain evidence="8 9">CCM 7228</strain>
    </source>
</reference>
<organism evidence="8 9">
    <name type="scientific">Metabacillus herbersteinensis</name>
    <dbReference type="NCBI Taxonomy" id="283816"/>
    <lineage>
        <taxon>Bacteria</taxon>
        <taxon>Bacillati</taxon>
        <taxon>Bacillota</taxon>
        <taxon>Bacilli</taxon>
        <taxon>Bacillales</taxon>
        <taxon>Bacillaceae</taxon>
        <taxon>Metabacillus</taxon>
    </lineage>
</organism>
<accession>A0ABV6GPV3</accession>
<evidence type="ECO:0000256" key="6">
    <source>
        <dbReference type="ARBA" id="ARBA00023012"/>
    </source>
</evidence>
<dbReference type="InterPro" id="IPR050351">
    <property type="entry name" value="BphY/WalK/GraS-like"/>
</dbReference>
<comment type="catalytic activity">
    <reaction evidence="1">
        <text>ATP + protein L-histidine = ADP + protein N-phospho-L-histidine.</text>
        <dbReference type="EC" id="2.7.13.3"/>
    </reaction>
</comment>
<evidence type="ECO:0000313" key="9">
    <source>
        <dbReference type="Proteomes" id="UP001589854"/>
    </source>
</evidence>
<dbReference type="InterPro" id="IPR003594">
    <property type="entry name" value="HATPase_dom"/>
</dbReference>
<dbReference type="Pfam" id="PF02518">
    <property type="entry name" value="HATPase_c"/>
    <property type="match status" value="1"/>
</dbReference>
<evidence type="ECO:0000259" key="7">
    <source>
        <dbReference type="Pfam" id="PF02518"/>
    </source>
</evidence>
<keyword evidence="4" id="KW-0808">Transferase</keyword>
<comment type="caution">
    <text evidence="8">The sequence shown here is derived from an EMBL/GenBank/DDBJ whole genome shotgun (WGS) entry which is preliminary data.</text>
</comment>
<dbReference type="GO" id="GO:0005524">
    <property type="term" value="F:ATP binding"/>
    <property type="evidence" value="ECO:0007669"/>
    <property type="project" value="UniProtKB-KW"/>
</dbReference>
<keyword evidence="8" id="KW-0067">ATP-binding</keyword>
<sequence length="76" mass="8862">MHLNTQSLIPKLESLLKKKKGRYRIVIKDEGHGIPKDDLPFIFERFYRVEKSRSRDSGGIGLGLSIVNNRSTWRKH</sequence>